<protein>
    <recommendedName>
        <fullName evidence="2">Tail specific protease domain-containing protein</fullName>
    </recommendedName>
</protein>
<dbReference type="GO" id="GO:0007165">
    <property type="term" value="P:signal transduction"/>
    <property type="evidence" value="ECO:0007669"/>
    <property type="project" value="TreeGrafter"/>
</dbReference>
<dbReference type="PANTHER" id="PTHR32060">
    <property type="entry name" value="TAIL-SPECIFIC PROTEASE"/>
    <property type="match status" value="1"/>
</dbReference>
<dbReference type="SUPFAM" id="SSF52096">
    <property type="entry name" value="ClpP/crotonase"/>
    <property type="match status" value="1"/>
</dbReference>
<feature type="domain" description="Tail specific protease" evidence="2">
    <location>
        <begin position="96"/>
        <end position="307"/>
    </location>
</feature>
<dbReference type="OrthoDB" id="7314861at2"/>
<name>A0A4R0MVC5_9SPHI</name>
<dbReference type="AlphaFoldDB" id="A0A4R0MVC5"/>
<feature type="signal peptide" evidence="1">
    <location>
        <begin position="1"/>
        <end position="20"/>
    </location>
</feature>
<dbReference type="SMART" id="SM00245">
    <property type="entry name" value="TSPc"/>
    <property type="match status" value="1"/>
</dbReference>
<dbReference type="Gene3D" id="3.90.226.10">
    <property type="entry name" value="2-enoyl-CoA Hydratase, Chain A, domain 1"/>
    <property type="match status" value="1"/>
</dbReference>
<keyword evidence="4" id="KW-1185">Reference proteome</keyword>
<gene>
    <name evidence="3" type="ORF">EZ428_12760</name>
</gene>
<feature type="chain" id="PRO_5020523908" description="Tail specific protease domain-containing protein" evidence="1">
    <location>
        <begin position="21"/>
        <end position="330"/>
    </location>
</feature>
<evidence type="ECO:0000256" key="1">
    <source>
        <dbReference type="SAM" id="SignalP"/>
    </source>
</evidence>
<dbReference type="InterPro" id="IPR029045">
    <property type="entry name" value="ClpP/crotonase-like_dom_sf"/>
</dbReference>
<dbReference type="EMBL" id="SJSK01000003">
    <property type="protein sequence ID" value="TCC90152.1"/>
    <property type="molecule type" value="Genomic_DNA"/>
</dbReference>
<reference evidence="3 4" key="1">
    <citation type="submission" date="2019-02" db="EMBL/GenBank/DDBJ databases">
        <title>Pedobacter sp. RP-1-13 sp. nov., isolated from Arctic soil.</title>
        <authorList>
            <person name="Dahal R.H."/>
        </authorList>
    </citation>
    <scope>NUCLEOTIDE SEQUENCE [LARGE SCALE GENOMIC DNA]</scope>
    <source>
        <strain evidence="3 4">RP-1-13</strain>
    </source>
</reference>
<dbReference type="GO" id="GO:0004175">
    <property type="term" value="F:endopeptidase activity"/>
    <property type="evidence" value="ECO:0007669"/>
    <property type="project" value="TreeGrafter"/>
</dbReference>
<organism evidence="3 4">
    <name type="scientific">Pedobacter frigiditerrae</name>
    <dbReference type="NCBI Taxonomy" id="2530452"/>
    <lineage>
        <taxon>Bacteria</taxon>
        <taxon>Pseudomonadati</taxon>
        <taxon>Bacteroidota</taxon>
        <taxon>Sphingobacteriia</taxon>
        <taxon>Sphingobacteriales</taxon>
        <taxon>Sphingobacteriaceae</taxon>
        <taxon>Pedobacter</taxon>
    </lineage>
</organism>
<dbReference type="Proteomes" id="UP000292884">
    <property type="component" value="Unassembled WGS sequence"/>
</dbReference>
<dbReference type="GO" id="GO:0008236">
    <property type="term" value="F:serine-type peptidase activity"/>
    <property type="evidence" value="ECO:0007669"/>
    <property type="project" value="InterPro"/>
</dbReference>
<dbReference type="PANTHER" id="PTHR32060:SF30">
    <property type="entry name" value="CARBOXY-TERMINAL PROCESSING PROTEASE CTPA"/>
    <property type="match status" value="1"/>
</dbReference>
<proteinExistence type="predicted"/>
<comment type="caution">
    <text evidence="3">The sequence shown here is derived from an EMBL/GenBank/DDBJ whole genome shotgun (WGS) entry which is preliminary data.</text>
</comment>
<dbReference type="GO" id="GO:0030288">
    <property type="term" value="C:outer membrane-bounded periplasmic space"/>
    <property type="evidence" value="ECO:0007669"/>
    <property type="project" value="TreeGrafter"/>
</dbReference>
<dbReference type="GO" id="GO:0006508">
    <property type="term" value="P:proteolysis"/>
    <property type="evidence" value="ECO:0007669"/>
    <property type="project" value="InterPro"/>
</dbReference>
<keyword evidence="1" id="KW-0732">Signal</keyword>
<accession>A0A4R0MVC5</accession>
<dbReference type="Pfam" id="PF03572">
    <property type="entry name" value="Peptidase_S41"/>
    <property type="match status" value="1"/>
</dbReference>
<sequence>MKLKFTLLLFFSLVANRLLAQENVQVLQAVVQNVYDKAKKHSLYRKNVDWDILHQQVFGSAIQTRADLEKKVALIFETLGDKHATLLYHGKRVVYSKPASSFVPRPALKIAPDYASNGFSTKLLEAGYAYIALRSPVKSDTRSLQSYQDQLCALNLKNIKGIIVDLRLNEGGSIFPIAAFGQLYGGERIGYNSTHDGLSGAWKVKAGKFYQNNSLVSAVKSQCKGNDQIKIAVLISQITASSGEIIATTFKGRANTIFIGEKTYGLPTLNIEFNLGNGYYLGIAASFIADRNGKVYPNYLSPDLEMINGDDFADLNRDVKVKAAMEWLKK</sequence>
<dbReference type="InterPro" id="IPR005151">
    <property type="entry name" value="Tail-specific_protease"/>
</dbReference>
<evidence type="ECO:0000313" key="3">
    <source>
        <dbReference type="EMBL" id="TCC90152.1"/>
    </source>
</evidence>
<dbReference type="RefSeq" id="WP_131553554.1">
    <property type="nucleotide sequence ID" value="NZ_SJSK01000003.1"/>
</dbReference>
<evidence type="ECO:0000313" key="4">
    <source>
        <dbReference type="Proteomes" id="UP000292884"/>
    </source>
</evidence>
<evidence type="ECO:0000259" key="2">
    <source>
        <dbReference type="SMART" id="SM00245"/>
    </source>
</evidence>